<feature type="transmembrane region" description="Helical" evidence="7">
    <location>
        <begin position="160"/>
        <end position="178"/>
    </location>
</feature>
<feature type="transmembrane region" description="Helical" evidence="7">
    <location>
        <begin position="93"/>
        <end position="114"/>
    </location>
</feature>
<accession>A0ABS2THV7</accession>
<protein>
    <submittedName>
        <fullName evidence="9">Acyltransferase</fullName>
    </submittedName>
</protein>
<dbReference type="Pfam" id="PF01757">
    <property type="entry name" value="Acyl_transf_3"/>
    <property type="match status" value="1"/>
</dbReference>
<evidence type="ECO:0000256" key="4">
    <source>
        <dbReference type="ARBA" id="ARBA00022692"/>
    </source>
</evidence>
<comment type="caution">
    <text evidence="9">The sequence shown here is derived from an EMBL/GenBank/DDBJ whole genome shotgun (WGS) entry which is preliminary data.</text>
</comment>
<feature type="domain" description="Acyltransferase 3" evidence="8">
    <location>
        <begin position="16"/>
        <end position="328"/>
    </location>
</feature>
<feature type="transmembrane region" description="Helical" evidence="7">
    <location>
        <begin position="219"/>
        <end position="238"/>
    </location>
</feature>
<evidence type="ECO:0000256" key="3">
    <source>
        <dbReference type="ARBA" id="ARBA00022475"/>
    </source>
</evidence>
<evidence type="ECO:0000256" key="1">
    <source>
        <dbReference type="ARBA" id="ARBA00004651"/>
    </source>
</evidence>
<dbReference type="GO" id="GO:0016746">
    <property type="term" value="F:acyltransferase activity"/>
    <property type="evidence" value="ECO:0007669"/>
    <property type="project" value="UniProtKB-KW"/>
</dbReference>
<evidence type="ECO:0000256" key="2">
    <source>
        <dbReference type="ARBA" id="ARBA00007400"/>
    </source>
</evidence>
<feature type="transmembrane region" description="Helical" evidence="7">
    <location>
        <begin position="63"/>
        <end position="81"/>
    </location>
</feature>
<keyword evidence="9" id="KW-0012">Acyltransferase</keyword>
<dbReference type="PANTHER" id="PTHR40074:SF2">
    <property type="entry name" value="O-ACETYLTRANSFERASE WECH"/>
    <property type="match status" value="1"/>
</dbReference>
<dbReference type="EMBL" id="JAFFJS010000010">
    <property type="protein sequence ID" value="MBM9434250.1"/>
    <property type="molecule type" value="Genomic_DNA"/>
</dbReference>
<comment type="subcellular location">
    <subcellularLocation>
        <location evidence="1">Cell membrane</location>
        <topology evidence="1">Multi-pass membrane protein</topology>
    </subcellularLocation>
</comment>
<name>A0ABS2THV7_9ACTO</name>
<feature type="transmembrane region" description="Helical" evidence="7">
    <location>
        <begin position="21"/>
        <end position="43"/>
    </location>
</feature>
<dbReference type="RefSeq" id="WP_182170659.1">
    <property type="nucleotide sequence ID" value="NZ_CP059676.1"/>
</dbReference>
<keyword evidence="6 7" id="KW-0472">Membrane</keyword>
<keyword evidence="9" id="KW-0808">Transferase</keyword>
<organism evidence="9 10">
    <name type="scientific">Flaviflexus equikiangi</name>
    <dbReference type="NCBI Taxonomy" id="2758573"/>
    <lineage>
        <taxon>Bacteria</taxon>
        <taxon>Bacillati</taxon>
        <taxon>Actinomycetota</taxon>
        <taxon>Actinomycetes</taxon>
        <taxon>Actinomycetales</taxon>
        <taxon>Actinomycetaceae</taxon>
        <taxon>Flaviflexus</taxon>
    </lineage>
</organism>
<evidence type="ECO:0000313" key="10">
    <source>
        <dbReference type="Proteomes" id="UP000705983"/>
    </source>
</evidence>
<keyword evidence="10" id="KW-1185">Reference proteome</keyword>
<dbReference type="PANTHER" id="PTHR40074">
    <property type="entry name" value="O-ACETYLTRANSFERASE WECH"/>
    <property type="match status" value="1"/>
</dbReference>
<dbReference type="InterPro" id="IPR002656">
    <property type="entry name" value="Acyl_transf_3_dom"/>
</dbReference>
<evidence type="ECO:0000259" key="8">
    <source>
        <dbReference type="Pfam" id="PF01757"/>
    </source>
</evidence>
<sequence length="352" mass="39077">MATVDSARRESSSRLYWADTAKAIAVVLVVLYHVSPIALVWLVDGESRGEALIGEMSRALLPVRMPLFFFVSGLLAVNAFARPWRAVLQKRVINLLWVFVLWTVLYAFPYAYSAAAEDVEDILRRALLWAVNLSGAYWFLPMLVLMFVAMKLTQSVHPTIVLAAALVLRFGAGSIPVTENIFLEDVRTTAYRFCMFFIWYAAGACATSLVPSIVSLSRILWVPLIPLFGALTFVTRQPAIVADLSFALSVVGIIIVIGMAELIARSPRGRKVSRYVAMRTLPIYLLHAYMIVLLKSSGLRLPELTSVEAALLVAFMTAGMTVLSCLIWDLLRPRAPLLFRAPMVPNESPARR</sequence>
<dbReference type="Proteomes" id="UP000705983">
    <property type="component" value="Unassembled WGS sequence"/>
</dbReference>
<evidence type="ECO:0000313" key="9">
    <source>
        <dbReference type="EMBL" id="MBM9434250.1"/>
    </source>
</evidence>
<feature type="transmembrane region" description="Helical" evidence="7">
    <location>
        <begin position="190"/>
        <end position="210"/>
    </location>
</feature>
<proteinExistence type="inferred from homology"/>
<keyword evidence="3" id="KW-1003">Cell membrane</keyword>
<evidence type="ECO:0000256" key="7">
    <source>
        <dbReference type="SAM" id="Phobius"/>
    </source>
</evidence>
<feature type="transmembrane region" description="Helical" evidence="7">
    <location>
        <begin position="276"/>
        <end position="294"/>
    </location>
</feature>
<evidence type="ECO:0000256" key="6">
    <source>
        <dbReference type="ARBA" id="ARBA00023136"/>
    </source>
</evidence>
<feature type="transmembrane region" description="Helical" evidence="7">
    <location>
        <begin position="244"/>
        <end position="264"/>
    </location>
</feature>
<keyword evidence="4 7" id="KW-0812">Transmembrane</keyword>
<feature type="transmembrane region" description="Helical" evidence="7">
    <location>
        <begin position="126"/>
        <end position="148"/>
    </location>
</feature>
<reference evidence="10" key="1">
    <citation type="submission" date="2021-02" db="EMBL/GenBank/DDBJ databases">
        <title>Leucobacter sp. CX169.</title>
        <authorList>
            <person name="Cheng Y."/>
        </authorList>
    </citation>
    <scope>NUCLEOTIDE SEQUENCE [LARGE SCALE GENOMIC DNA]</scope>
    <source>
        <strain evidence="10">JY899</strain>
    </source>
</reference>
<feature type="transmembrane region" description="Helical" evidence="7">
    <location>
        <begin position="309"/>
        <end position="331"/>
    </location>
</feature>
<keyword evidence="5 7" id="KW-1133">Transmembrane helix</keyword>
<gene>
    <name evidence="9" type="ORF">JVW63_11160</name>
</gene>
<comment type="similarity">
    <text evidence="2">Belongs to the acyltransferase 3 family.</text>
</comment>
<evidence type="ECO:0000256" key="5">
    <source>
        <dbReference type="ARBA" id="ARBA00022989"/>
    </source>
</evidence>